<proteinExistence type="predicted"/>
<gene>
    <name evidence="1" type="ORF">RhiirC2_779309</name>
</gene>
<dbReference type="VEuPathDB" id="FungiDB:RhiirFUN_010930"/>
<dbReference type="VEuPathDB" id="FungiDB:FUN_015691"/>
<sequence length="118" mass="13916">MDLDNAPNRDELYERIGKALAFLKHKHDNETPEIICTIFNLLTSTLYLPKRGILEEYPGIFSKNGYIEMRAKFHEEVFIPEKHIACSRYADNHMKRCISRDTISNERAKREEIRSPVY</sequence>
<evidence type="ECO:0000313" key="2">
    <source>
        <dbReference type="Proteomes" id="UP000233469"/>
    </source>
</evidence>
<dbReference type="EMBL" id="LLXL01000584">
    <property type="protein sequence ID" value="PKK70732.1"/>
    <property type="molecule type" value="Genomic_DNA"/>
</dbReference>
<name>A0A2N1NA03_9GLOM</name>
<evidence type="ECO:0000313" key="1">
    <source>
        <dbReference type="EMBL" id="PKK70732.1"/>
    </source>
</evidence>
<organism evidence="1 2">
    <name type="scientific">Rhizophagus irregularis</name>
    <dbReference type="NCBI Taxonomy" id="588596"/>
    <lineage>
        <taxon>Eukaryota</taxon>
        <taxon>Fungi</taxon>
        <taxon>Fungi incertae sedis</taxon>
        <taxon>Mucoromycota</taxon>
        <taxon>Glomeromycotina</taxon>
        <taxon>Glomeromycetes</taxon>
        <taxon>Glomerales</taxon>
        <taxon>Glomeraceae</taxon>
        <taxon>Rhizophagus</taxon>
    </lineage>
</organism>
<accession>A0A2N1NA03</accession>
<dbReference type="AlphaFoldDB" id="A0A2N1NA03"/>
<dbReference type="Proteomes" id="UP000233469">
    <property type="component" value="Unassembled WGS sequence"/>
</dbReference>
<dbReference type="VEuPathDB" id="FungiDB:RhiirA1_472188"/>
<reference evidence="1 2" key="2">
    <citation type="submission" date="2017-10" db="EMBL/GenBank/DDBJ databases">
        <title>Extensive intraspecific genome diversity in a model arbuscular mycorrhizal fungus.</title>
        <authorList>
            <person name="Chen E.C.H."/>
            <person name="Morin E."/>
            <person name="Baudet D."/>
            <person name="Noel J."/>
            <person name="Ndikumana S."/>
            <person name="Charron P."/>
            <person name="St-Onge C."/>
            <person name="Giorgi J."/>
            <person name="Grigoriev I.V."/>
            <person name="Roux C."/>
            <person name="Martin F.M."/>
            <person name="Corradi N."/>
        </authorList>
    </citation>
    <scope>NUCLEOTIDE SEQUENCE [LARGE SCALE GENOMIC DNA]</scope>
    <source>
        <strain evidence="1 2">C2</strain>
    </source>
</reference>
<reference evidence="1 2" key="1">
    <citation type="submission" date="2016-04" db="EMBL/GenBank/DDBJ databases">
        <title>Genome analyses suggest a sexual origin of heterokaryosis in a supposedly ancient asexual fungus.</title>
        <authorList>
            <person name="Ropars J."/>
            <person name="Sedzielewska K."/>
            <person name="Noel J."/>
            <person name="Charron P."/>
            <person name="Farinelli L."/>
            <person name="Marton T."/>
            <person name="Kruger M."/>
            <person name="Pelin A."/>
            <person name="Brachmann A."/>
            <person name="Corradi N."/>
        </authorList>
    </citation>
    <scope>NUCLEOTIDE SEQUENCE [LARGE SCALE GENOMIC DNA]</scope>
    <source>
        <strain evidence="1 2">C2</strain>
    </source>
</reference>
<protein>
    <submittedName>
        <fullName evidence="1">Uncharacterized protein</fullName>
    </submittedName>
</protein>
<comment type="caution">
    <text evidence="1">The sequence shown here is derived from an EMBL/GenBank/DDBJ whole genome shotgun (WGS) entry which is preliminary data.</text>
</comment>